<accession>A0A7R9FTM5</accession>
<gene>
    <name evidence="2" type="ORF">DSTB1V02_LOCUS14519</name>
</gene>
<sequence>MGCGPSTEQVPPYSNHDMRPYPRSLTGDTGGVPRPTSSREADVDEATLNEYMDLESQIQECERGSPLSQLEIKAHQWQALANDVARLEEEMGAGGQDPE</sequence>
<organism evidence="2">
    <name type="scientific">Darwinula stevensoni</name>
    <dbReference type="NCBI Taxonomy" id="69355"/>
    <lineage>
        <taxon>Eukaryota</taxon>
        <taxon>Metazoa</taxon>
        <taxon>Ecdysozoa</taxon>
        <taxon>Arthropoda</taxon>
        <taxon>Crustacea</taxon>
        <taxon>Oligostraca</taxon>
        <taxon>Ostracoda</taxon>
        <taxon>Podocopa</taxon>
        <taxon>Podocopida</taxon>
        <taxon>Darwinulocopina</taxon>
        <taxon>Darwinuloidea</taxon>
        <taxon>Darwinulidae</taxon>
        <taxon>Darwinula</taxon>
    </lineage>
</organism>
<dbReference type="OrthoDB" id="10612143at2759"/>
<feature type="non-terminal residue" evidence="2">
    <location>
        <position position="1"/>
    </location>
</feature>
<evidence type="ECO:0000313" key="2">
    <source>
        <dbReference type="EMBL" id="CAD7254773.1"/>
    </source>
</evidence>
<proteinExistence type="predicted"/>
<dbReference type="AlphaFoldDB" id="A0A7R9FTM5"/>
<feature type="region of interest" description="Disordered" evidence="1">
    <location>
        <begin position="1"/>
        <end position="44"/>
    </location>
</feature>
<dbReference type="EMBL" id="LR912083">
    <property type="protein sequence ID" value="CAD7254773.1"/>
    <property type="molecule type" value="Genomic_DNA"/>
</dbReference>
<reference evidence="2" key="1">
    <citation type="submission" date="2020-11" db="EMBL/GenBank/DDBJ databases">
        <authorList>
            <person name="Tran Van P."/>
        </authorList>
    </citation>
    <scope>NUCLEOTIDE SEQUENCE</scope>
</reference>
<evidence type="ECO:0000256" key="1">
    <source>
        <dbReference type="SAM" id="MobiDB-lite"/>
    </source>
</evidence>
<dbReference type="Proteomes" id="UP000677054">
    <property type="component" value="Unassembled WGS sequence"/>
</dbReference>
<name>A0A7R9FTM5_9CRUS</name>
<evidence type="ECO:0000313" key="3">
    <source>
        <dbReference type="Proteomes" id="UP000677054"/>
    </source>
</evidence>
<protein>
    <submittedName>
        <fullName evidence="2">Uncharacterized protein</fullName>
    </submittedName>
</protein>
<dbReference type="EMBL" id="CAJPEV010012565">
    <property type="protein sequence ID" value="CAG0906519.1"/>
    <property type="molecule type" value="Genomic_DNA"/>
</dbReference>
<keyword evidence="3" id="KW-1185">Reference proteome</keyword>